<organism evidence="2 3">
    <name type="scientific">Candidatus Wallbacteria bacterium HGW-Wallbacteria-1</name>
    <dbReference type="NCBI Taxonomy" id="2013854"/>
    <lineage>
        <taxon>Bacteria</taxon>
        <taxon>Candidatus Walliibacteriota</taxon>
    </lineage>
</organism>
<evidence type="ECO:0008006" key="4">
    <source>
        <dbReference type="Google" id="ProtNLM"/>
    </source>
</evidence>
<feature type="transmembrane region" description="Helical" evidence="1">
    <location>
        <begin position="82"/>
        <end position="101"/>
    </location>
</feature>
<keyword evidence="1" id="KW-0812">Transmembrane</keyword>
<reference evidence="2 3" key="1">
    <citation type="journal article" date="2017" name="ISME J.">
        <title>Potential for microbial H2 and metal transformations associated with novel bacteria and archaea in deep terrestrial subsurface sediments.</title>
        <authorList>
            <person name="Hernsdorf A.W."/>
            <person name="Amano Y."/>
            <person name="Miyakawa K."/>
            <person name="Ise K."/>
            <person name="Suzuki Y."/>
            <person name="Anantharaman K."/>
            <person name="Probst A."/>
            <person name="Burstein D."/>
            <person name="Thomas B.C."/>
            <person name="Banfield J.F."/>
        </authorList>
    </citation>
    <scope>NUCLEOTIDE SEQUENCE [LARGE SCALE GENOMIC DNA]</scope>
    <source>
        <strain evidence="2">HGW-Wallbacteria-1</strain>
    </source>
</reference>
<dbReference type="EMBL" id="PGXC01000022">
    <property type="protein sequence ID" value="PKK89264.1"/>
    <property type="molecule type" value="Genomic_DNA"/>
</dbReference>
<evidence type="ECO:0000313" key="3">
    <source>
        <dbReference type="Proteomes" id="UP000233256"/>
    </source>
</evidence>
<evidence type="ECO:0000313" key="2">
    <source>
        <dbReference type="EMBL" id="PKK89264.1"/>
    </source>
</evidence>
<accession>A0A2N1PLP1</accession>
<gene>
    <name evidence="2" type="ORF">CVV64_15260</name>
</gene>
<keyword evidence="1" id="KW-1133">Transmembrane helix</keyword>
<feature type="transmembrane region" description="Helical" evidence="1">
    <location>
        <begin position="52"/>
        <end position="70"/>
    </location>
</feature>
<comment type="caution">
    <text evidence="2">The sequence shown here is derived from an EMBL/GenBank/DDBJ whole genome shotgun (WGS) entry which is preliminary data.</text>
</comment>
<proteinExistence type="predicted"/>
<name>A0A2N1PLP1_9BACT</name>
<dbReference type="Proteomes" id="UP000233256">
    <property type="component" value="Unassembled WGS sequence"/>
</dbReference>
<keyword evidence="1" id="KW-0472">Membrane</keyword>
<dbReference type="AlphaFoldDB" id="A0A2N1PLP1"/>
<protein>
    <recommendedName>
        <fullName evidence="4">DUF3784 domain-containing protein</fullName>
    </recommendedName>
</protein>
<feature type="transmembrane region" description="Helical" evidence="1">
    <location>
        <begin position="6"/>
        <end position="32"/>
    </location>
</feature>
<sequence>MLVESYIFSIIILALLWIAVLSPLTMSVKAIIGKENYKVVTDEYRTMTKEKILGTIAITIGFLNVMLLTGSKSAPPAEIKSFAIPMLFILGGFHCFITGYVKALAKVIKKECNQNQINNDITNEQQLNSSNELIR</sequence>
<evidence type="ECO:0000256" key="1">
    <source>
        <dbReference type="SAM" id="Phobius"/>
    </source>
</evidence>